<dbReference type="OrthoDB" id="1300377at2759"/>
<dbReference type="PANTHER" id="PTHR48040">
    <property type="entry name" value="PLEIOTROPIC DRUG RESISTANCE PROTEIN 1-LIKE ISOFORM X1"/>
    <property type="match status" value="1"/>
</dbReference>
<gene>
    <name evidence="2" type="ORF">HPP92_019511</name>
    <name evidence="1" type="ORF">HPP92_019959</name>
</gene>
<comment type="caution">
    <text evidence="1">The sequence shown here is derived from an EMBL/GenBank/DDBJ whole genome shotgun (WGS) entry which is preliminary data.</text>
</comment>
<name>A0A835Q464_VANPL</name>
<evidence type="ECO:0000313" key="2">
    <source>
        <dbReference type="EMBL" id="KAG0465347.1"/>
    </source>
</evidence>
<dbReference type="Gene3D" id="3.40.50.300">
    <property type="entry name" value="P-loop containing nucleotide triphosphate hydrolases"/>
    <property type="match status" value="1"/>
</dbReference>
<reference evidence="3 4" key="1">
    <citation type="journal article" date="2020" name="Nat. Food">
        <title>A phased Vanilla planifolia genome enables genetic improvement of flavour and production.</title>
        <authorList>
            <person name="Hasing T."/>
            <person name="Tang H."/>
            <person name="Brym M."/>
            <person name="Khazi F."/>
            <person name="Huang T."/>
            <person name="Chambers A.H."/>
        </authorList>
    </citation>
    <scope>NUCLEOTIDE SEQUENCE [LARGE SCALE GENOMIC DNA]</scope>
    <source>
        <tissue evidence="1">Leaf</tissue>
    </source>
</reference>
<organism evidence="1 3">
    <name type="scientific">Vanilla planifolia</name>
    <name type="common">Vanilla</name>
    <dbReference type="NCBI Taxonomy" id="51239"/>
    <lineage>
        <taxon>Eukaryota</taxon>
        <taxon>Viridiplantae</taxon>
        <taxon>Streptophyta</taxon>
        <taxon>Embryophyta</taxon>
        <taxon>Tracheophyta</taxon>
        <taxon>Spermatophyta</taxon>
        <taxon>Magnoliopsida</taxon>
        <taxon>Liliopsida</taxon>
        <taxon>Asparagales</taxon>
        <taxon>Orchidaceae</taxon>
        <taxon>Vanilloideae</taxon>
        <taxon>Vanilleae</taxon>
        <taxon>Vanilla</taxon>
    </lineage>
</organism>
<dbReference type="Proteomes" id="UP000636800">
    <property type="component" value="Chromosome 10"/>
</dbReference>
<dbReference type="PANTHER" id="PTHR48040:SF20">
    <property type="entry name" value="PLEIOTROPIC DRUG RESISTANCE PROTEIN 1"/>
    <property type="match status" value="1"/>
</dbReference>
<dbReference type="Proteomes" id="UP000639772">
    <property type="component" value="Chromosome 10"/>
</dbReference>
<evidence type="ECO:0000313" key="1">
    <source>
        <dbReference type="EMBL" id="KAG0463890.1"/>
    </source>
</evidence>
<dbReference type="InterPro" id="IPR027417">
    <property type="entry name" value="P-loop_NTPase"/>
</dbReference>
<dbReference type="EMBL" id="JADCNL010000010">
    <property type="protein sequence ID" value="KAG0463890.1"/>
    <property type="molecule type" value="Genomic_DNA"/>
</dbReference>
<dbReference type="EMBL" id="JADCNM010000010">
    <property type="protein sequence ID" value="KAG0465347.1"/>
    <property type="molecule type" value="Genomic_DNA"/>
</dbReference>
<keyword evidence="3" id="KW-1185">Reference proteome</keyword>
<protein>
    <submittedName>
        <fullName evidence="1">Uncharacterized protein</fullName>
    </submittedName>
</protein>
<evidence type="ECO:0000313" key="4">
    <source>
        <dbReference type="Proteomes" id="UP000639772"/>
    </source>
</evidence>
<sequence>MEEDNEKFLMKLRDRIDRSICGKQRIASFFLNSVINVLESTANNFVFCEEGRSLSPSLHDVSGIIKPKRMTLLLGPPGSGKPLYCWLGRKIEFRYKVSGTVTYNGHGMDEFCLRELEPTSGQYSLHIGGDDYMLSELARRESCKHQTGPDVDVFMKPSSPPSNSFSLINFFDTGEMIVRPARALFMDEISTGLDSSTTYQIVNTLQQYIHILDGTAVVSLLQPAPETFDLFDDIILLSDSQVAYQGP</sequence>
<evidence type="ECO:0000313" key="3">
    <source>
        <dbReference type="Proteomes" id="UP000636800"/>
    </source>
</evidence>
<dbReference type="SUPFAM" id="SSF52540">
    <property type="entry name" value="P-loop containing nucleoside triphosphate hydrolases"/>
    <property type="match status" value="1"/>
</dbReference>
<accession>A0A835Q464</accession>
<dbReference type="AlphaFoldDB" id="A0A835Q464"/>
<proteinExistence type="predicted"/>